<dbReference type="KEGG" id="taw:EI545_02580"/>
<keyword evidence="4" id="KW-1185">Reference proteome</keyword>
<sequence length="570" mass="60094">MVHLTLTPPAQAQDAGAWIQIEAQPNLAGAEDRARAYTALFPETNGFLLRSGWYGIMLGPYPADEAATRMASLRREGLIPGDSFIAYSQDFGDQFWPPEGVAPVAPEPASPDVIALPEPEPVPAEIPDETRSEARDSEVLLTEDQRKDLQTALQWFGFYQGGIDGAYGPGTRNAMAAWQEAQGMLEPTGILTSRQRATLLAAYRDETAAFGFAPVTDDEAGITITLPLGLVEFDHYEPPFVHYRAKDGTGPQVILISQPGDQAAFSGLYDVLQTLESVPMTGERSRDEARFRINGLSDSISTTVYAELRGGLIKGWMLISTPGNEVRDGRILQAMETSFATDSARALDPGMVPMGAETRAGLLSGLEVRKPRFSRSGFFIDATGTVLTTVDAVDSCGRVTLDRVTDATVTLADAPSGLALVTPATPLSPRAVAELQLAPERVGTEVMVAGYSYEDRLPAPVMTFGTLEDVTGLNGEPGLKRLAIATLAGDVGGPVLDATGAVIGLLLPGAAQGDRQLPPGVQFAASAAEIARVLAPAGVTPLQAARSGALAPADLAATGSGMTVLVSCWD</sequence>
<protein>
    <submittedName>
        <fullName evidence="3">Peptidoglycan-binding protein</fullName>
    </submittedName>
</protein>
<dbReference type="InterPro" id="IPR036366">
    <property type="entry name" value="PGBDSf"/>
</dbReference>
<dbReference type="EMBL" id="CP034328">
    <property type="protein sequence ID" value="AZL60994.1"/>
    <property type="molecule type" value="Genomic_DNA"/>
</dbReference>
<dbReference type="Pfam" id="PF01471">
    <property type="entry name" value="PG_binding_1"/>
    <property type="match status" value="1"/>
</dbReference>
<dbReference type="SUPFAM" id="SSF47090">
    <property type="entry name" value="PGBD-like"/>
    <property type="match status" value="1"/>
</dbReference>
<dbReference type="InterPro" id="IPR002477">
    <property type="entry name" value="Peptidoglycan-bd-like"/>
</dbReference>
<reference evidence="3 4" key="1">
    <citation type="submission" date="2018-12" db="EMBL/GenBank/DDBJ databases">
        <title>Complete genome sequencing of Tabrizicola sp. K13M18.</title>
        <authorList>
            <person name="Bae J.-W."/>
        </authorList>
    </citation>
    <scope>NUCLEOTIDE SEQUENCE [LARGE SCALE GENOMIC DNA]</scope>
    <source>
        <strain evidence="3 4">K13M18</strain>
    </source>
</reference>
<dbReference type="Gene3D" id="2.40.10.120">
    <property type="match status" value="1"/>
</dbReference>
<proteinExistence type="predicted"/>
<feature type="compositionally biased region" description="Basic and acidic residues" evidence="1">
    <location>
        <begin position="128"/>
        <end position="137"/>
    </location>
</feature>
<name>A0A3S8UBK8_9RHOB</name>
<evidence type="ECO:0000313" key="4">
    <source>
        <dbReference type="Proteomes" id="UP000282002"/>
    </source>
</evidence>
<dbReference type="Gene3D" id="1.10.101.10">
    <property type="entry name" value="PGBD-like superfamily/PGBD"/>
    <property type="match status" value="1"/>
</dbReference>
<dbReference type="Pfam" id="PF13365">
    <property type="entry name" value="Trypsin_2"/>
    <property type="match status" value="1"/>
</dbReference>
<accession>A0A3S8UBK8</accession>
<feature type="domain" description="Peptidoglycan binding-like" evidence="2">
    <location>
        <begin position="143"/>
        <end position="198"/>
    </location>
</feature>
<dbReference type="OrthoDB" id="6810892at2"/>
<gene>
    <name evidence="3" type="ORF">EI545_02580</name>
</gene>
<feature type="region of interest" description="Disordered" evidence="1">
    <location>
        <begin position="106"/>
        <end position="137"/>
    </location>
</feature>
<dbReference type="AlphaFoldDB" id="A0A3S8UBK8"/>
<evidence type="ECO:0000259" key="2">
    <source>
        <dbReference type="Pfam" id="PF01471"/>
    </source>
</evidence>
<dbReference type="InterPro" id="IPR009003">
    <property type="entry name" value="Peptidase_S1_PA"/>
</dbReference>
<evidence type="ECO:0000313" key="3">
    <source>
        <dbReference type="EMBL" id="AZL60994.1"/>
    </source>
</evidence>
<evidence type="ECO:0000256" key="1">
    <source>
        <dbReference type="SAM" id="MobiDB-lite"/>
    </source>
</evidence>
<dbReference type="SUPFAM" id="SSF50494">
    <property type="entry name" value="Trypsin-like serine proteases"/>
    <property type="match status" value="1"/>
</dbReference>
<organism evidence="3 4">
    <name type="scientific">Tabrizicola piscis</name>
    <dbReference type="NCBI Taxonomy" id="2494374"/>
    <lineage>
        <taxon>Bacteria</taxon>
        <taxon>Pseudomonadati</taxon>
        <taxon>Pseudomonadota</taxon>
        <taxon>Alphaproteobacteria</taxon>
        <taxon>Rhodobacterales</taxon>
        <taxon>Paracoccaceae</taxon>
        <taxon>Tabrizicola</taxon>
    </lineage>
</organism>
<dbReference type="InterPro" id="IPR036365">
    <property type="entry name" value="PGBD-like_sf"/>
</dbReference>
<dbReference type="Proteomes" id="UP000282002">
    <property type="component" value="Chromosome"/>
</dbReference>